<dbReference type="CDD" id="cd15831">
    <property type="entry name" value="BTAD"/>
    <property type="match status" value="1"/>
</dbReference>
<gene>
    <name evidence="8" type="ORF">OUY24_40715</name>
</gene>
<evidence type="ECO:0000256" key="1">
    <source>
        <dbReference type="ARBA" id="ARBA00005820"/>
    </source>
</evidence>
<keyword evidence="4" id="KW-0804">Transcription</keyword>
<dbReference type="SUPFAM" id="SSF46894">
    <property type="entry name" value="C-terminal effector domain of the bipartite response regulators"/>
    <property type="match status" value="1"/>
</dbReference>
<dbReference type="InterPro" id="IPR041664">
    <property type="entry name" value="AAA_16"/>
</dbReference>
<proteinExistence type="inferred from homology"/>
<dbReference type="PROSITE" id="PS51755">
    <property type="entry name" value="OMPR_PHOB"/>
    <property type="match status" value="1"/>
</dbReference>
<evidence type="ECO:0000259" key="7">
    <source>
        <dbReference type="PROSITE" id="PS51755"/>
    </source>
</evidence>
<keyword evidence="9" id="KW-1185">Reference proteome</keyword>
<feature type="non-terminal residue" evidence="8">
    <location>
        <position position="655"/>
    </location>
</feature>
<dbReference type="Proteomes" id="UP001212498">
    <property type="component" value="Unassembled WGS sequence"/>
</dbReference>
<evidence type="ECO:0000256" key="3">
    <source>
        <dbReference type="ARBA" id="ARBA00023125"/>
    </source>
</evidence>
<evidence type="ECO:0000313" key="9">
    <source>
        <dbReference type="Proteomes" id="UP001212498"/>
    </source>
</evidence>
<evidence type="ECO:0000256" key="6">
    <source>
        <dbReference type="SAM" id="MobiDB-lite"/>
    </source>
</evidence>
<feature type="DNA-binding region" description="OmpR/PhoB-type" evidence="5">
    <location>
        <begin position="1"/>
        <end position="97"/>
    </location>
</feature>
<feature type="domain" description="OmpR/PhoB-type" evidence="7">
    <location>
        <begin position="1"/>
        <end position="97"/>
    </location>
</feature>
<dbReference type="SMART" id="SM01043">
    <property type="entry name" value="BTAD"/>
    <property type="match status" value="1"/>
</dbReference>
<dbReference type="InterPro" id="IPR005158">
    <property type="entry name" value="BTAD"/>
</dbReference>
<dbReference type="SMART" id="SM00862">
    <property type="entry name" value="Trans_reg_C"/>
    <property type="match status" value="1"/>
</dbReference>
<dbReference type="InterPro" id="IPR011990">
    <property type="entry name" value="TPR-like_helical_dom_sf"/>
</dbReference>
<dbReference type="Gene3D" id="1.25.40.10">
    <property type="entry name" value="Tetratricopeptide repeat domain"/>
    <property type="match status" value="1"/>
</dbReference>
<dbReference type="InterPro" id="IPR036388">
    <property type="entry name" value="WH-like_DNA-bd_sf"/>
</dbReference>
<dbReference type="InterPro" id="IPR051677">
    <property type="entry name" value="AfsR-DnrI-RedD_regulator"/>
</dbReference>
<dbReference type="InterPro" id="IPR003593">
    <property type="entry name" value="AAA+_ATPase"/>
</dbReference>
<keyword evidence="2" id="KW-0805">Transcription regulation</keyword>
<dbReference type="Pfam" id="PF03704">
    <property type="entry name" value="BTAD"/>
    <property type="match status" value="1"/>
</dbReference>
<dbReference type="InterPro" id="IPR001867">
    <property type="entry name" value="OmpR/PhoB-type_DNA-bd"/>
</dbReference>
<dbReference type="Gene3D" id="1.10.10.10">
    <property type="entry name" value="Winged helix-like DNA-binding domain superfamily/Winged helix DNA-binding domain"/>
    <property type="match status" value="1"/>
</dbReference>
<dbReference type="Gene3D" id="3.40.50.300">
    <property type="entry name" value="P-loop containing nucleotide triphosphate hydrolases"/>
    <property type="match status" value="1"/>
</dbReference>
<evidence type="ECO:0000256" key="4">
    <source>
        <dbReference type="ARBA" id="ARBA00023163"/>
    </source>
</evidence>
<accession>A0ABT4TCW8</accession>
<dbReference type="Pfam" id="PF00486">
    <property type="entry name" value="Trans_reg_C"/>
    <property type="match status" value="1"/>
</dbReference>
<keyword evidence="3 5" id="KW-0238">DNA-binding</keyword>
<dbReference type="EMBL" id="JAPNUD010000243">
    <property type="protein sequence ID" value="MDA0646985.1"/>
    <property type="molecule type" value="Genomic_DNA"/>
</dbReference>
<dbReference type="PANTHER" id="PTHR35807:SF1">
    <property type="entry name" value="TRANSCRIPTIONAL REGULATOR REDD"/>
    <property type="match status" value="1"/>
</dbReference>
<dbReference type="InterPro" id="IPR027417">
    <property type="entry name" value="P-loop_NTPase"/>
</dbReference>
<dbReference type="SUPFAM" id="SSF48452">
    <property type="entry name" value="TPR-like"/>
    <property type="match status" value="1"/>
</dbReference>
<dbReference type="PANTHER" id="PTHR35807">
    <property type="entry name" value="TRANSCRIPTIONAL REGULATOR REDD-RELATED"/>
    <property type="match status" value="1"/>
</dbReference>
<organism evidence="8 9">
    <name type="scientific">Nonomuraea ferruginea</name>
    <dbReference type="NCBI Taxonomy" id="46174"/>
    <lineage>
        <taxon>Bacteria</taxon>
        <taxon>Bacillati</taxon>
        <taxon>Actinomycetota</taxon>
        <taxon>Actinomycetes</taxon>
        <taxon>Streptosporangiales</taxon>
        <taxon>Streptosporangiaceae</taxon>
        <taxon>Nonomuraea</taxon>
    </lineage>
</organism>
<feature type="compositionally biased region" description="Pro residues" evidence="6">
    <location>
        <begin position="250"/>
        <end position="260"/>
    </location>
</feature>
<protein>
    <submittedName>
        <fullName evidence="8">BTAD domain-containing putative transcriptional regulator</fullName>
    </submittedName>
</protein>
<evidence type="ECO:0000256" key="2">
    <source>
        <dbReference type="ARBA" id="ARBA00023015"/>
    </source>
</evidence>
<dbReference type="PRINTS" id="PR00364">
    <property type="entry name" value="DISEASERSIST"/>
</dbReference>
<dbReference type="InterPro" id="IPR016032">
    <property type="entry name" value="Sig_transdc_resp-reg_C-effctor"/>
</dbReference>
<dbReference type="SMART" id="SM00382">
    <property type="entry name" value="AAA"/>
    <property type="match status" value="1"/>
</dbReference>
<dbReference type="Pfam" id="PF13191">
    <property type="entry name" value="AAA_16"/>
    <property type="match status" value="1"/>
</dbReference>
<feature type="region of interest" description="Disordered" evidence="6">
    <location>
        <begin position="238"/>
        <end position="362"/>
    </location>
</feature>
<evidence type="ECO:0000313" key="8">
    <source>
        <dbReference type="EMBL" id="MDA0646985.1"/>
    </source>
</evidence>
<dbReference type="SUPFAM" id="SSF52540">
    <property type="entry name" value="P-loop containing nucleoside triphosphate hydrolases"/>
    <property type="match status" value="1"/>
</dbReference>
<dbReference type="RefSeq" id="WP_271280091.1">
    <property type="nucleotide sequence ID" value="NZ_JAPNUD010000243.1"/>
</dbReference>
<comment type="caution">
    <text evidence="8">The sequence shown here is derived from an EMBL/GenBank/DDBJ whole genome shotgun (WGS) entry which is preliminary data.</text>
</comment>
<evidence type="ECO:0000256" key="5">
    <source>
        <dbReference type="PROSITE-ProRule" id="PRU01091"/>
    </source>
</evidence>
<reference evidence="8 9" key="1">
    <citation type="submission" date="2022-11" db="EMBL/GenBank/DDBJ databases">
        <title>Nonomuraea corallina sp. nov., a new species of the genus Nonomuraea isolated from sea side sediment in Thai sea.</title>
        <authorList>
            <person name="Ngamcharungchit C."/>
            <person name="Matsumoto A."/>
            <person name="Suriyachadkun C."/>
            <person name="Panbangred W."/>
            <person name="Inahashi Y."/>
            <person name="Intra B."/>
        </authorList>
    </citation>
    <scope>NUCLEOTIDE SEQUENCE [LARGE SCALE GENOMIC DNA]</scope>
    <source>
        <strain evidence="8 9">DSM 43553</strain>
    </source>
</reference>
<sequence>MAQLEFLVLGPLEAGVAGHPVRLGGSRRRALLVALLLETGQAVPVDRLARTVWEDRRPTSVRTQISIHVAALRKAVKAAGGDPGVIVTEPHGYRLDAEGVRVDAHEAEQRIAEGRELAAAGQPDQAADLLGQALARWRGPVLAGLDTTAITAWARRLDAVRLAAVEEWAGLELACGRPREVVEHLTGLVDDHPLYEGLREKLVLALSHAGRQADALACYHRGRDLLLRELGLEPGPGLRQAQHKVLRGHPAPPTHLPRPAPARQAQPPYIPPATRTELAWREQPPHDQPQAKPAQPTQPPHNRQSDTQAEPAWREGVPYDRLPAHPAGAARPTRDQPQAKPAQPPHNRQPTEPAWRDESPYGRLLAHPTGAVWPACDLPQVAVVRPAQLPPPVRGFVGRAPELRALDRLLAQDGPRVAVVSGMAGVGKTALVLRWAHQMASRFPDGQLFADLRGYDAGGEPVRPGSVLERFLRALGVRVPPDPAEQAVAFRQALAGRRALVVLDDAGSAEQVRPLLVDAPGCRVIITARRRLGETAMTVPINTPIDTPVPAAVPVDVPGPVPIDVPVDVLPVPECVELLGRVAGGRRVADEREAAERLAGLCGGLPLAVRIAAAKLARQPRWPLSGLVGLLADERHRLDELVCDGLSVRDSIALS</sequence>
<comment type="similarity">
    <text evidence="1">Belongs to the AfsR/DnrI/RedD regulatory family.</text>
</comment>
<name>A0ABT4TCW8_9ACTN</name>